<keyword evidence="4" id="KW-0804">Transcription</keyword>
<dbReference type="GO" id="GO:0016987">
    <property type="term" value="F:sigma factor activity"/>
    <property type="evidence" value="ECO:0007669"/>
    <property type="project" value="UniProtKB-KW"/>
</dbReference>
<dbReference type="InterPro" id="IPR000792">
    <property type="entry name" value="Tscrpt_reg_LuxR_C"/>
</dbReference>
<comment type="similarity">
    <text evidence="1">Belongs to the sigma-70 factor family. ECF subfamily.</text>
</comment>
<name>E7RMQ8_9BACT</name>
<dbReference type="InterPro" id="IPR007627">
    <property type="entry name" value="RNA_pol_sigma70_r2"/>
</dbReference>
<feature type="domain" description="RNA polymerase sigma-70 region 2" evidence="5">
    <location>
        <begin position="28"/>
        <end position="89"/>
    </location>
</feature>
<dbReference type="InterPro" id="IPR014327">
    <property type="entry name" value="RNA_pol_sigma70_bacteroid"/>
</dbReference>
<dbReference type="PRINTS" id="PR00038">
    <property type="entry name" value="HTHLUXR"/>
</dbReference>
<keyword evidence="8" id="KW-1185">Reference proteome</keyword>
<comment type="caution">
    <text evidence="7">The sequence shown here is derived from an EMBL/GenBank/DDBJ whole genome shotgun (WGS) entry which is preliminary data.</text>
</comment>
<dbReference type="InterPro" id="IPR013324">
    <property type="entry name" value="RNA_pol_sigma_r3/r4-like"/>
</dbReference>
<evidence type="ECO:0000256" key="1">
    <source>
        <dbReference type="ARBA" id="ARBA00010641"/>
    </source>
</evidence>
<dbReference type="Proteomes" id="UP000005580">
    <property type="component" value="Unassembled WGS sequence"/>
</dbReference>
<evidence type="ECO:0000256" key="2">
    <source>
        <dbReference type="ARBA" id="ARBA00023015"/>
    </source>
</evidence>
<dbReference type="InterPro" id="IPR014284">
    <property type="entry name" value="RNA_pol_sigma-70_dom"/>
</dbReference>
<evidence type="ECO:0000256" key="4">
    <source>
        <dbReference type="ARBA" id="ARBA00023163"/>
    </source>
</evidence>
<evidence type="ECO:0000313" key="7">
    <source>
        <dbReference type="EMBL" id="EFZ38039.1"/>
    </source>
</evidence>
<dbReference type="NCBIfam" id="TIGR02985">
    <property type="entry name" value="Sig70_bacteroi1"/>
    <property type="match status" value="1"/>
</dbReference>
<dbReference type="GO" id="GO:0003677">
    <property type="term" value="F:DNA binding"/>
    <property type="evidence" value="ECO:0007669"/>
    <property type="project" value="InterPro"/>
</dbReference>
<dbReference type="Pfam" id="PF08281">
    <property type="entry name" value="Sigma70_r4_2"/>
    <property type="match status" value="1"/>
</dbReference>
<dbReference type="GO" id="GO:0006352">
    <property type="term" value="P:DNA-templated transcription initiation"/>
    <property type="evidence" value="ECO:0007669"/>
    <property type="project" value="InterPro"/>
</dbReference>
<dbReference type="Pfam" id="PF04542">
    <property type="entry name" value="Sigma70_r2"/>
    <property type="match status" value="1"/>
</dbReference>
<dbReference type="RefSeq" id="WP_004369104.1">
    <property type="nucleotide sequence ID" value="NZ_GL833119.1"/>
</dbReference>
<organism evidence="7 8">
    <name type="scientific">Hoylesella oralis ATCC 33269</name>
    <dbReference type="NCBI Taxonomy" id="873533"/>
    <lineage>
        <taxon>Bacteria</taxon>
        <taxon>Pseudomonadati</taxon>
        <taxon>Bacteroidota</taxon>
        <taxon>Bacteroidia</taxon>
        <taxon>Bacteroidales</taxon>
        <taxon>Prevotellaceae</taxon>
        <taxon>Hoylesella</taxon>
    </lineage>
</organism>
<dbReference type="HOGENOM" id="CLU_047691_4_1_10"/>
<dbReference type="SUPFAM" id="SSF88659">
    <property type="entry name" value="Sigma3 and sigma4 domains of RNA polymerase sigma factors"/>
    <property type="match status" value="1"/>
</dbReference>
<dbReference type="Gene3D" id="1.10.1740.10">
    <property type="match status" value="1"/>
</dbReference>
<reference evidence="7" key="1">
    <citation type="submission" date="2011-01" db="EMBL/GenBank/DDBJ databases">
        <authorList>
            <person name="Muzny D."/>
            <person name="Qin X."/>
            <person name="Buhay C."/>
            <person name="Dugan-Rocha S."/>
            <person name="Ding Y."/>
            <person name="Chen G."/>
            <person name="Hawes A."/>
            <person name="Holder M."/>
            <person name="Jhangiani S."/>
            <person name="Johnson A."/>
            <person name="Khan Z."/>
            <person name="Li Z."/>
            <person name="Liu W."/>
            <person name="Liu X."/>
            <person name="Perez L."/>
            <person name="Shen H."/>
            <person name="Wang Q."/>
            <person name="Watt J."/>
            <person name="Xi L."/>
            <person name="Xin Y."/>
            <person name="Zhou J."/>
            <person name="Deng J."/>
            <person name="Jiang H."/>
            <person name="Liu Y."/>
            <person name="Qu J."/>
            <person name="Song X.-Z."/>
            <person name="Zhang L."/>
            <person name="Villasana D."/>
            <person name="Johnson A."/>
            <person name="Liu J."/>
            <person name="Liyanage D."/>
            <person name="Lorensuhewa L."/>
            <person name="Robinson T."/>
            <person name="Song A."/>
            <person name="Song B.-B."/>
            <person name="Dinh H."/>
            <person name="Thornton R."/>
            <person name="Coyle M."/>
            <person name="Francisco L."/>
            <person name="Jackson L."/>
            <person name="Javaid M."/>
            <person name="Korchina V."/>
            <person name="Kovar C."/>
            <person name="Mata R."/>
            <person name="Mathew T."/>
            <person name="Ngo R."/>
            <person name="Nguyen L."/>
            <person name="Nguyen N."/>
            <person name="Okwuonu G."/>
            <person name="Ongeri F."/>
            <person name="Pham C."/>
            <person name="Simmons D."/>
            <person name="Wilczek-Boney K."/>
            <person name="Hale W."/>
            <person name="Jakkamsetti A."/>
            <person name="Pham P."/>
            <person name="Ruth R."/>
            <person name="San Lucas F."/>
            <person name="Warren J."/>
            <person name="Zhang J."/>
            <person name="Zhao Z."/>
            <person name="Zhou C."/>
            <person name="Zhu D."/>
            <person name="Lee S."/>
            <person name="Bess C."/>
            <person name="Blankenburg K."/>
            <person name="Forbes L."/>
            <person name="Fu Q."/>
            <person name="Gubbala S."/>
            <person name="Hirani K."/>
            <person name="Jayaseelan J.C."/>
            <person name="Lara F."/>
            <person name="Munidasa M."/>
            <person name="Palculict T."/>
            <person name="Patil S."/>
            <person name="Pu L.-L."/>
            <person name="Saada N."/>
            <person name="Tang L."/>
            <person name="Weissenberger G."/>
            <person name="Zhu Y."/>
            <person name="Hemphill L."/>
            <person name="Shang Y."/>
            <person name="Youmans B."/>
            <person name="Ayvaz T."/>
            <person name="Ross M."/>
            <person name="Santibanez J."/>
            <person name="Aqrawi P."/>
            <person name="Gross S."/>
            <person name="Joshi V."/>
            <person name="Fowler G."/>
            <person name="Nazareth L."/>
            <person name="Reid J."/>
            <person name="Worley K."/>
            <person name="Petrosino J."/>
            <person name="Highlander S."/>
            <person name="Gibbs R."/>
        </authorList>
    </citation>
    <scope>NUCLEOTIDE SEQUENCE [LARGE SCALE GENOMIC DNA]</scope>
    <source>
        <strain evidence="7">ATCC 33269</strain>
    </source>
</reference>
<keyword evidence="2" id="KW-0805">Transcription regulation</keyword>
<protein>
    <submittedName>
        <fullName evidence="7">RNA polymerase sigma-70 factor</fullName>
    </submittedName>
</protein>
<dbReference type="AlphaFoldDB" id="E7RMQ8"/>
<gene>
    <name evidence="7" type="ORF">HMPREF0663_10408</name>
</gene>
<dbReference type="STRING" id="28134.SAMN05444288_0457"/>
<dbReference type="InterPro" id="IPR039425">
    <property type="entry name" value="RNA_pol_sigma-70-like"/>
</dbReference>
<evidence type="ECO:0000256" key="3">
    <source>
        <dbReference type="ARBA" id="ARBA00023082"/>
    </source>
</evidence>
<dbReference type="InterPro" id="IPR036388">
    <property type="entry name" value="WH-like_DNA-bd_sf"/>
</dbReference>
<sequence length="189" mass="22056">MLNVDTEKLLISALINGDEQAFDMVFVNYFPKIKSFVTAFCGDEDVAENIAQDLFMNLWIKRETLVEIENLKSYMFAIARNAAYHYLQNTVRYSHTTAFDEHIKDESASAIDILYRDELEKMIHQEMEKMPEQRRRIFEMSRIEGLSNTDIAKKLDISKRTVETHISLALADLRKILPTIILLILFNKM</sequence>
<dbReference type="Gene3D" id="1.10.10.10">
    <property type="entry name" value="Winged helix-like DNA-binding domain superfamily/Winged helix DNA-binding domain"/>
    <property type="match status" value="1"/>
</dbReference>
<dbReference type="InterPro" id="IPR013249">
    <property type="entry name" value="RNA_pol_sigma70_r4_t2"/>
</dbReference>
<dbReference type="EMBL" id="AEPE02000002">
    <property type="protein sequence ID" value="EFZ38039.1"/>
    <property type="molecule type" value="Genomic_DNA"/>
</dbReference>
<dbReference type="PANTHER" id="PTHR43133">
    <property type="entry name" value="RNA POLYMERASE ECF-TYPE SIGMA FACTO"/>
    <property type="match status" value="1"/>
</dbReference>
<feature type="domain" description="RNA polymerase sigma factor 70 region 4 type 2" evidence="6">
    <location>
        <begin position="122"/>
        <end position="173"/>
    </location>
</feature>
<keyword evidence="3" id="KW-0731">Sigma factor</keyword>
<evidence type="ECO:0000313" key="8">
    <source>
        <dbReference type="Proteomes" id="UP000005580"/>
    </source>
</evidence>
<dbReference type="eggNOG" id="COG1595">
    <property type="taxonomic scope" value="Bacteria"/>
</dbReference>
<evidence type="ECO:0000259" key="6">
    <source>
        <dbReference type="Pfam" id="PF08281"/>
    </source>
</evidence>
<evidence type="ECO:0000259" key="5">
    <source>
        <dbReference type="Pfam" id="PF04542"/>
    </source>
</evidence>
<dbReference type="InterPro" id="IPR013325">
    <property type="entry name" value="RNA_pol_sigma_r2"/>
</dbReference>
<accession>E7RMQ8</accession>
<dbReference type="SUPFAM" id="SSF88946">
    <property type="entry name" value="Sigma2 domain of RNA polymerase sigma factors"/>
    <property type="match status" value="1"/>
</dbReference>
<dbReference type="PANTHER" id="PTHR43133:SF46">
    <property type="entry name" value="RNA POLYMERASE SIGMA-70 FACTOR ECF SUBFAMILY"/>
    <property type="match status" value="1"/>
</dbReference>
<dbReference type="NCBIfam" id="TIGR02937">
    <property type="entry name" value="sigma70-ECF"/>
    <property type="match status" value="1"/>
</dbReference>
<proteinExistence type="inferred from homology"/>